<sequence>MSDVIELNEIDALTAYRSDWQRLLRVTPGGTFFRSLEWLQVYWKHFAEDQTLRVLVIRDGEQVTGIVPLCVRRIKSKFGLCRILTFPFDDWGSFYGPVSADLTKTLCTALDYIQHSRRDWDLLDLRCVDSTGFECGATEHALKSMNVSFETLMWCQTAYVDLKQNWEQYLGSRSTRARKTYLCSEKRVQQEGDVKYLRYRPAGAAAGESDPRWDLYDQCEEIARQSWQGRSTTGTTLSHASVAPFIRDVHERAVQAGAVDLNMLFVAGRPAAFNYNYVYNGLVYSLRMGFDPGVSVKGAGCVLMGRMIQDSMLRGDRILDIGPGSLKAKQNWYTSVENSYRYVHYSATSVTAKLMQLSHQFADWYRDRFSNEAVDVRKFTESSKLSATSR</sequence>
<dbReference type="SUPFAM" id="SSF55729">
    <property type="entry name" value="Acyl-CoA N-acyltransferases (Nat)"/>
    <property type="match status" value="1"/>
</dbReference>
<evidence type="ECO:0000259" key="1">
    <source>
        <dbReference type="Pfam" id="PF13480"/>
    </source>
</evidence>
<reference evidence="2 3" key="1">
    <citation type="journal article" date="2018" name="Nat. Biotechnol.">
        <title>A standardized bacterial taxonomy based on genome phylogeny substantially revises the tree of life.</title>
        <authorList>
            <person name="Parks D.H."/>
            <person name="Chuvochina M."/>
            <person name="Waite D.W."/>
            <person name="Rinke C."/>
            <person name="Skarshewski A."/>
            <person name="Chaumeil P.A."/>
            <person name="Hugenholtz P."/>
        </authorList>
    </citation>
    <scope>NUCLEOTIDE SEQUENCE [LARGE SCALE GENOMIC DNA]</scope>
    <source>
        <strain evidence="2">UBA9375</strain>
    </source>
</reference>
<dbReference type="AlphaFoldDB" id="A0A3D3R4A4"/>
<dbReference type="EMBL" id="DQAY01000045">
    <property type="protein sequence ID" value="HCO22827.1"/>
    <property type="molecule type" value="Genomic_DNA"/>
</dbReference>
<accession>A0A3D3R4A4</accession>
<dbReference type="InterPro" id="IPR038740">
    <property type="entry name" value="BioF2-like_GNAT_dom"/>
</dbReference>
<proteinExistence type="predicted"/>
<evidence type="ECO:0000313" key="2">
    <source>
        <dbReference type="EMBL" id="HCO22827.1"/>
    </source>
</evidence>
<dbReference type="InterPro" id="IPR016181">
    <property type="entry name" value="Acyl_CoA_acyltransferase"/>
</dbReference>
<name>A0A3D3R4A4_9PLAN</name>
<dbReference type="Proteomes" id="UP000263642">
    <property type="component" value="Unassembled WGS sequence"/>
</dbReference>
<organism evidence="2 3">
    <name type="scientific">Gimesia maris</name>
    <dbReference type="NCBI Taxonomy" id="122"/>
    <lineage>
        <taxon>Bacteria</taxon>
        <taxon>Pseudomonadati</taxon>
        <taxon>Planctomycetota</taxon>
        <taxon>Planctomycetia</taxon>
        <taxon>Planctomycetales</taxon>
        <taxon>Planctomycetaceae</taxon>
        <taxon>Gimesia</taxon>
    </lineage>
</organism>
<evidence type="ECO:0000313" key="3">
    <source>
        <dbReference type="Proteomes" id="UP000263642"/>
    </source>
</evidence>
<feature type="domain" description="BioF2-like acetyltransferase" evidence="1">
    <location>
        <begin position="177"/>
        <end position="326"/>
    </location>
</feature>
<protein>
    <submittedName>
        <fullName evidence="2">Cellulose biosynthesis protein</fullName>
    </submittedName>
</protein>
<dbReference type="Pfam" id="PF13480">
    <property type="entry name" value="Acetyltransf_6"/>
    <property type="match status" value="1"/>
</dbReference>
<gene>
    <name evidence="2" type="ORF">DIT97_07130</name>
</gene>
<comment type="caution">
    <text evidence="2">The sequence shown here is derived from an EMBL/GenBank/DDBJ whole genome shotgun (WGS) entry which is preliminary data.</text>
</comment>